<reference evidence="1 2" key="1">
    <citation type="submission" date="2021-05" db="EMBL/GenBank/DDBJ databases">
        <title>A Polyphasic approach of four new species of the genus Ohtaekwangia: Ohtaekwangia histidinii sp. nov., Ohtaekwangia cretensis sp. nov., Ohtaekwangia indiensis sp. nov., Ohtaekwangia reichenbachii sp. nov. from diverse environment.</title>
        <authorList>
            <person name="Octaviana S."/>
        </authorList>
    </citation>
    <scope>NUCLEOTIDE SEQUENCE [LARGE SCALE GENOMIC DNA]</scope>
    <source>
        <strain evidence="1 2">PWU20</strain>
    </source>
</reference>
<dbReference type="PANTHER" id="PTHR35802:SF1">
    <property type="entry name" value="PROTEASE SYNTHASE AND SPORULATION PROTEIN PAI 2"/>
    <property type="match status" value="1"/>
</dbReference>
<protein>
    <submittedName>
        <fullName evidence="1">FMN-binding negative transcriptional regulator</fullName>
    </submittedName>
</protein>
<gene>
    <name evidence="1" type="ORF">KK060_19640</name>
</gene>
<proteinExistence type="predicted"/>
<evidence type="ECO:0000313" key="2">
    <source>
        <dbReference type="Proteomes" id="UP000772618"/>
    </source>
</evidence>
<evidence type="ECO:0000313" key="1">
    <source>
        <dbReference type="EMBL" id="MBT1705513.1"/>
    </source>
</evidence>
<keyword evidence="2" id="KW-1185">Reference proteome</keyword>
<dbReference type="PIRSF" id="PIRSF010372">
    <property type="entry name" value="PaiB"/>
    <property type="match status" value="1"/>
</dbReference>
<dbReference type="EMBL" id="JAHESD010000058">
    <property type="protein sequence ID" value="MBT1705513.1"/>
    <property type="molecule type" value="Genomic_DNA"/>
</dbReference>
<dbReference type="InterPro" id="IPR012349">
    <property type="entry name" value="Split_barrel_FMN-bd"/>
</dbReference>
<dbReference type="InterPro" id="IPR007396">
    <property type="entry name" value="TR_PAI2-type"/>
</dbReference>
<accession>A0ABS5VVQ1</accession>
<sequence>MYTPKIFNNTNTEEVKTFIRKNSFGILVSQVNNKLWATHIPLELTEDDIFLEGHISKANPQWRNFNAGDEVMAIFQGAHTYISSSWYDHENVPTWNYMAVHVYGTVEIIEGEQLMNSLRRIVDKYEQRSVHPVSMAKMSPEFLQREIRGIVGFQIRITNIEATYKLSQNRDAVNHKAIISELEKREDENSHAIAGAMSSAKK</sequence>
<dbReference type="Gene3D" id="2.30.110.10">
    <property type="entry name" value="Electron Transport, Fmn-binding Protein, Chain A"/>
    <property type="match status" value="1"/>
</dbReference>
<dbReference type="SUPFAM" id="SSF50475">
    <property type="entry name" value="FMN-binding split barrel"/>
    <property type="match status" value="1"/>
</dbReference>
<dbReference type="PANTHER" id="PTHR35802">
    <property type="entry name" value="PROTEASE SYNTHASE AND SPORULATION PROTEIN PAI 2"/>
    <property type="match status" value="1"/>
</dbReference>
<organism evidence="1 2">
    <name type="scientific">Chryseosolibacter indicus</name>
    <dbReference type="NCBI Taxonomy" id="2782351"/>
    <lineage>
        <taxon>Bacteria</taxon>
        <taxon>Pseudomonadati</taxon>
        <taxon>Bacteroidota</taxon>
        <taxon>Cytophagia</taxon>
        <taxon>Cytophagales</taxon>
        <taxon>Chryseotaleaceae</taxon>
        <taxon>Chryseosolibacter</taxon>
    </lineage>
</organism>
<name>A0ABS5VVQ1_9BACT</name>
<dbReference type="Pfam" id="PF04299">
    <property type="entry name" value="FMN_bind_2"/>
    <property type="match status" value="1"/>
</dbReference>
<dbReference type="RefSeq" id="WP_254155458.1">
    <property type="nucleotide sequence ID" value="NZ_JAHESD010000058.1"/>
</dbReference>
<comment type="caution">
    <text evidence="1">The sequence shown here is derived from an EMBL/GenBank/DDBJ whole genome shotgun (WGS) entry which is preliminary data.</text>
</comment>
<dbReference type="Proteomes" id="UP000772618">
    <property type="component" value="Unassembled WGS sequence"/>
</dbReference>